<comment type="caution">
    <text evidence="3">The sequence shown here is derived from an EMBL/GenBank/DDBJ whole genome shotgun (WGS) entry which is preliminary data.</text>
</comment>
<evidence type="ECO:0000256" key="2">
    <source>
        <dbReference type="SAM" id="MobiDB-lite"/>
    </source>
</evidence>
<protein>
    <submittedName>
        <fullName evidence="3">Uncharacterized protein</fullName>
    </submittedName>
</protein>
<gene>
    <name evidence="3" type="ORF">CKO25_19085</name>
</gene>
<evidence type="ECO:0000313" key="3">
    <source>
        <dbReference type="EMBL" id="MBK1646704.1"/>
    </source>
</evidence>
<accession>A0A9X0WLT6</accession>
<feature type="region of interest" description="Disordered" evidence="2">
    <location>
        <begin position="475"/>
        <end position="502"/>
    </location>
</feature>
<dbReference type="AlphaFoldDB" id="A0A9X0WLT6"/>
<feature type="compositionally biased region" description="Polar residues" evidence="2">
    <location>
        <begin position="491"/>
        <end position="502"/>
    </location>
</feature>
<keyword evidence="1" id="KW-0175">Coiled coil</keyword>
<feature type="coiled-coil region" evidence="1">
    <location>
        <begin position="9"/>
        <end position="78"/>
    </location>
</feature>
<dbReference type="Proteomes" id="UP001138802">
    <property type="component" value="Unassembled WGS sequence"/>
</dbReference>
<name>A0A9X0WLT6_9GAMM</name>
<reference evidence="3 4" key="1">
    <citation type="journal article" date="2020" name="Microorganisms">
        <title>Osmotic Adaptation and Compatible Solute Biosynthesis of Phototrophic Bacteria as Revealed from Genome Analyses.</title>
        <authorList>
            <person name="Imhoff J.F."/>
            <person name="Rahn T."/>
            <person name="Kunzel S."/>
            <person name="Keller A."/>
            <person name="Neulinger S.C."/>
        </authorList>
    </citation>
    <scope>NUCLEOTIDE SEQUENCE [LARGE SCALE GENOMIC DNA]</scope>
    <source>
        <strain evidence="3 4">DSM 21303</strain>
    </source>
</reference>
<evidence type="ECO:0000256" key="1">
    <source>
        <dbReference type="SAM" id="Coils"/>
    </source>
</evidence>
<sequence length="502" mass="58697">MSGETYTYVSLRQDRVAELQRRAKRAEALESERRLLERQQQARATEARLLQQRLADNEARYERHVRSLGEEMQSLEKATRQRFDEQRRVYQKGLSEAIERQRAYTDTQFKTLDDRMGRLDTRLSKDITRVDERVNALTEQVRQDLGTQRQEYLDLFERQHLHFDAALQQQGAILQANIDALADDMRQRLHNEQELAREWINNLQRELDFVRDRYRHEQFAPGELARLEQRLQLARSNISQGIYQSAIASGQEAFLQAHQLRERLELEELRWEHLRQAAHESATAALLFLDEHSLIRYQFDTDQALEVEVDYWTEGRWQSLRARLDPILAQSADPKVALNAEELTARRAEADAMADEALALVAMARNAAFSSIQRRDIQELMLERLERLGYQHIDSTYEAEDTRRAFHMKLRNGNGEEMVTIVEPIGEDFANRVTFDFFDHSPNDQVREERLKLIREQIETEGEMSVGEMACEPAYAKTNGPDERRNFARVRSTSSTTSDGKT</sequence>
<keyword evidence="4" id="KW-1185">Reference proteome</keyword>
<organism evidence="3 4">
    <name type="scientific">Thiocapsa imhoffii</name>
    <dbReference type="NCBI Taxonomy" id="382777"/>
    <lineage>
        <taxon>Bacteria</taxon>
        <taxon>Pseudomonadati</taxon>
        <taxon>Pseudomonadota</taxon>
        <taxon>Gammaproteobacteria</taxon>
        <taxon>Chromatiales</taxon>
        <taxon>Chromatiaceae</taxon>
        <taxon>Thiocapsa</taxon>
    </lineage>
</organism>
<dbReference type="RefSeq" id="WP_200389529.1">
    <property type="nucleotide sequence ID" value="NZ_NRSD01000032.1"/>
</dbReference>
<dbReference type="EMBL" id="NRSD01000032">
    <property type="protein sequence ID" value="MBK1646704.1"/>
    <property type="molecule type" value="Genomic_DNA"/>
</dbReference>
<evidence type="ECO:0000313" key="4">
    <source>
        <dbReference type="Proteomes" id="UP001138802"/>
    </source>
</evidence>
<proteinExistence type="predicted"/>